<accession>U1YA79</accession>
<dbReference type="EMBL" id="AWSJ01000169">
    <property type="protein sequence ID" value="ERI09052.1"/>
    <property type="molecule type" value="Genomic_DNA"/>
</dbReference>
<keyword evidence="2" id="KW-1185">Reference proteome</keyword>
<evidence type="ECO:0000313" key="2">
    <source>
        <dbReference type="Proteomes" id="UP000016511"/>
    </source>
</evidence>
<sequence>MWLSAGTFCSERHNADNSTAFRAIWECNRSIMFILHLGIREGIPERGMRSFFAYFSIYYQLFIEGD</sequence>
<dbReference type="Proteomes" id="UP000016511">
    <property type="component" value="Unassembled WGS sequence"/>
</dbReference>
<reference evidence="1 2" key="1">
    <citation type="submission" date="2013-08" db="EMBL/GenBank/DDBJ databases">
        <authorList>
            <person name="Weinstock G."/>
            <person name="Sodergren E."/>
            <person name="Wylie T."/>
            <person name="Fulton L."/>
            <person name="Fulton R."/>
            <person name="Fronick C."/>
            <person name="O'Laughlin M."/>
            <person name="Godfrey J."/>
            <person name="Miner T."/>
            <person name="Herter B."/>
            <person name="Appelbaum E."/>
            <person name="Cordes M."/>
            <person name="Lek S."/>
            <person name="Wollam A."/>
            <person name="Pepin K.H."/>
            <person name="Palsikar V.B."/>
            <person name="Mitreva M."/>
            <person name="Wilson R.K."/>
        </authorList>
    </citation>
    <scope>NUCLEOTIDE SEQUENCE [LARGE SCALE GENOMIC DNA]</scope>
    <source>
        <strain evidence="1 2">ATCC 12856</strain>
    </source>
</reference>
<gene>
    <name evidence="1" type="ORF">HMPREF0083_02830</name>
</gene>
<protein>
    <submittedName>
        <fullName evidence="1">Uncharacterized protein</fullName>
    </submittedName>
</protein>
<dbReference type="AlphaFoldDB" id="U1YA79"/>
<evidence type="ECO:0000313" key="1">
    <source>
        <dbReference type="EMBL" id="ERI09052.1"/>
    </source>
</evidence>
<dbReference type="STRING" id="649747.HMPREF0083_02830"/>
<organism evidence="1 2">
    <name type="scientific">Aneurinibacillus aneurinilyticus ATCC 12856</name>
    <dbReference type="NCBI Taxonomy" id="649747"/>
    <lineage>
        <taxon>Bacteria</taxon>
        <taxon>Bacillati</taxon>
        <taxon>Bacillota</taxon>
        <taxon>Bacilli</taxon>
        <taxon>Bacillales</taxon>
        <taxon>Paenibacillaceae</taxon>
        <taxon>Aneurinibacillus group</taxon>
        <taxon>Aneurinibacillus</taxon>
    </lineage>
</organism>
<dbReference type="HOGENOM" id="CLU_2821704_0_0_9"/>
<proteinExistence type="predicted"/>
<name>U1YA79_ANEAE</name>
<comment type="caution">
    <text evidence="1">The sequence shown here is derived from an EMBL/GenBank/DDBJ whole genome shotgun (WGS) entry which is preliminary data.</text>
</comment>